<dbReference type="Proteomes" id="UP001589610">
    <property type="component" value="Unassembled WGS sequence"/>
</dbReference>
<feature type="region of interest" description="Disordered" evidence="1">
    <location>
        <begin position="120"/>
        <end position="196"/>
    </location>
</feature>
<dbReference type="RefSeq" id="WP_386161150.1">
    <property type="nucleotide sequence ID" value="NZ_JBHMBS010000019.1"/>
</dbReference>
<evidence type="ECO:0000313" key="3">
    <source>
        <dbReference type="Proteomes" id="UP001589610"/>
    </source>
</evidence>
<dbReference type="EMBL" id="JBHMBS010000019">
    <property type="protein sequence ID" value="MFB9679959.1"/>
    <property type="molecule type" value="Genomic_DNA"/>
</dbReference>
<sequence>MAAYMPDVGEGMFPTHKVPVPESLTGLWPAENPDLNPPAAFHDGDATNPETGEAISRPAPQTVRADFEVVTRTGRRTTPNSCRGYRDSPVEFRDTVRAERTVLLRPDRTGFLHRRSEEFDEAVHKTLGDEQESGSTPSDPDAGADELRAPEGHFPLPSGKAAVRLDTRVPGAPGQRHGARSHASQAGHKWPTSDHS</sequence>
<keyword evidence="3" id="KW-1185">Reference proteome</keyword>
<name>A0ABV5TLS1_9ACTN</name>
<comment type="caution">
    <text evidence="2">The sequence shown here is derived from an EMBL/GenBank/DDBJ whole genome shotgun (WGS) entry which is preliminary data.</text>
</comment>
<gene>
    <name evidence="2" type="ORF">ACFFRH_31135</name>
</gene>
<accession>A0ABV5TLS1</accession>
<feature type="region of interest" description="Disordered" evidence="1">
    <location>
        <begin position="24"/>
        <end position="60"/>
    </location>
</feature>
<evidence type="ECO:0000256" key="1">
    <source>
        <dbReference type="SAM" id="MobiDB-lite"/>
    </source>
</evidence>
<evidence type="ECO:0000313" key="2">
    <source>
        <dbReference type="EMBL" id="MFB9679959.1"/>
    </source>
</evidence>
<protein>
    <submittedName>
        <fullName evidence="2">Uncharacterized protein</fullName>
    </submittedName>
</protein>
<reference evidence="2 3" key="1">
    <citation type="submission" date="2024-09" db="EMBL/GenBank/DDBJ databases">
        <authorList>
            <person name="Sun Q."/>
            <person name="Mori K."/>
        </authorList>
    </citation>
    <scope>NUCLEOTIDE SEQUENCE [LARGE SCALE GENOMIC DNA]</scope>
    <source>
        <strain evidence="2 3">JCM 3028</strain>
    </source>
</reference>
<organism evidence="2 3">
    <name type="scientific">Streptosporangium vulgare</name>
    <dbReference type="NCBI Taxonomy" id="46190"/>
    <lineage>
        <taxon>Bacteria</taxon>
        <taxon>Bacillati</taxon>
        <taxon>Actinomycetota</taxon>
        <taxon>Actinomycetes</taxon>
        <taxon>Streptosporangiales</taxon>
        <taxon>Streptosporangiaceae</taxon>
        <taxon>Streptosporangium</taxon>
    </lineage>
</organism>
<proteinExistence type="predicted"/>